<organism evidence="2 3">
    <name type="scientific">Mycobacterium asiaticum</name>
    <dbReference type="NCBI Taxonomy" id="1790"/>
    <lineage>
        <taxon>Bacteria</taxon>
        <taxon>Bacillati</taxon>
        <taxon>Actinomycetota</taxon>
        <taxon>Actinomycetes</taxon>
        <taxon>Mycobacteriales</taxon>
        <taxon>Mycobacteriaceae</taxon>
        <taxon>Mycobacterium</taxon>
    </lineage>
</organism>
<dbReference type="Gene3D" id="3.30.750.24">
    <property type="entry name" value="STAS domain"/>
    <property type="match status" value="1"/>
</dbReference>
<dbReference type="SUPFAM" id="SSF52091">
    <property type="entry name" value="SpoIIaa-like"/>
    <property type="match status" value="1"/>
</dbReference>
<dbReference type="InterPro" id="IPR036513">
    <property type="entry name" value="STAS_dom_sf"/>
</dbReference>
<reference evidence="2 3" key="1">
    <citation type="submission" date="2016-06" db="EMBL/GenBank/DDBJ databases">
        <authorList>
            <person name="Kjaerup R.B."/>
            <person name="Dalgaard T.S."/>
            <person name="Juul-Madsen H.R."/>
        </authorList>
    </citation>
    <scope>NUCLEOTIDE SEQUENCE [LARGE SCALE GENOMIC DNA]</scope>
    <source>
        <strain evidence="2 3">1081914.2</strain>
    </source>
</reference>
<dbReference type="eggNOG" id="COG1366">
    <property type="taxonomic scope" value="Bacteria"/>
</dbReference>
<name>A0A1A3CBE6_MYCAS</name>
<feature type="domain" description="STAS" evidence="1">
    <location>
        <begin position="18"/>
        <end position="119"/>
    </location>
</feature>
<proteinExistence type="predicted"/>
<dbReference type="InterPro" id="IPR002645">
    <property type="entry name" value="STAS_dom"/>
</dbReference>
<comment type="caution">
    <text evidence="2">The sequence shown here is derived from an EMBL/GenBank/DDBJ whole genome shotgun (WGS) entry which is preliminary data.</text>
</comment>
<dbReference type="EMBL" id="LZKQ01000143">
    <property type="protein sequence ID" value="OBI84008.1"/>
    <property type="molecule type" value="Genomic_DNA"/>
</dbReference>
<dbReference type="Proteomes" id="UP000093795">
    <property type="component" value="Unassembled WGS sequence"/>
</dbReference>
<dbReference type="AlphaFoldDB" id="A0A1A3CBE6"/>
<evidence type="ECO:0000259" key="1">
    <source>
        <dbReference type="PROSITE" id="PS50801"/>
    </source>
</evidence>
<gene>
    <name evidence="2" type="ORF">A9X01_19970</name>
</gene>
<evidence type="ECO:0000313" key="2">
    <source>
        <dbReference type="EMBL" id="OBI84008.1"/>
    </source>
</evidence>
<dbReference type="PROSITE" id="PS50801">
    <property type="entry name" value="STAS"/>
    <property type="match status" value="1"/>
</dbReference>
<protein>
    <submittedName>
        <fullName evidence="2">Sulfate transporter</fullName>
    </submittedName>
</protein>
<dbReference type="CDD" id="cd07043">
    <property type="entry name" value="STAS_anti-anti-sigma_factors"/>
    <property type="match status" value="1"/>
</dbReference>
<sequence>MDCGRAQIFIYARSLATVLRVHGEIDGCNADRVAAEIRRFGRVKAPLILDLSHLEFLGMDGFQALLALNHEHRAAGLYCTVVAGPALRPLLRIVSDHGLPLVQSVPEALQLIEDALAGRRQVLQRLVR</sequence>
<evidence type="ECO:0000313" key="3">
    <source>
        <dbReference type="Proteomes" id="UP000093795"/>
    </source>
</evidence>
<dbReference type="STRING" id="1790.A5645_09415"/>
<dbReference type="Pfam" id="PF01740">
    <property type="entry name" value="STAS"/>
    <property type="match status" value="1"/>
</dbReference>
<accession>A0A1A3CBE6</accession>